<keyword evidence="2" id="KW-1185">Reference proteome</keyword>
<organism evidence="1 2">
    <name type="scientific">Galdieria sulphuraria</name>
    <name type="common">Red alga</name>
    <dbReference type="NCBI Taxonomy" id="130081"/>
    <lineage>
        <taxon>Eukaryota</taxon>
        <taxon>Rhodophyta</taxon>
        <taxon>Bangiophyceae</taxon>
        <taxon>Galdieriales</taxon>
        <taxon>Galdieriaceae</taxon>
        <taxon>Galdieria</taxon>
    </lineage>
</organism>
<evidence type="ECO:0000313" key="2">
    <source>
        <dbReference type="Proteomes" id="UP000030680"/>
    </source>
</evidence>
<dbReference type="Proteomes" id="UP000030680">
    <property type="component" value="Unassembled WGS sequence"/>
</dbReference>
<reference evidence="2" key="1">
    <citation type="journal article" date="2013" name="Science">
        <title>Gene transfer from bacteria and archaea facilitated evolution of an extremophilic eukaryote.</title>
        <authorList>
            <person name="Schonknecht G."/>
            <person name="Chen W.H."/>
            <person name="Ternes C.M."/>
            <person name="Barbier G.G."/>
            <person name="Shrestha R.P."/>
            <person name="Stanke M."/>
            <person name="Brautigam A."/>
            <person name="Baker B.J."/>
            <person name="Banfield J.F."/>
            <person name="Garavito R.M."/>
            <person name="Carr K."/>
            <person name="Wilkerson C."/>
            <person name="Rensing S.A."/>
            <person name="Gagneul D."/>
            <person name="Dickenson N.E."/>
            <person name="Oesterhelt C."/>
            <person name="Lercher M.J."/>
            <person name="Weber A.P."/>
        </authorList>
    </citation>
    <scope>NUCLEOTIDE SEQUENCE [LARGE SCALE GENOMIC DNA]</scope>
    <source>
        <strain evidence="2">074W</strain>
    </source>
</reference>
<accession>M2XS24</accession>
<protein>
    <submittedName>
        <fullName evidence="1">Uncharacterized protein</fullName>
    </submittedName>
</protein>
<dbReference type="GeneID" id="17085213"/>
<name>M2XS24_GALSU</name>
<dbReference type="KEGG" id="gsl:Gasu_61320"/>
<proteinExistence type="predicted"/>
<gene>
    <name evidence="1" type="ORF">Gasu_61320</name>
</gene>
<dbReference type="RefSeq" id="XP_005702744.1">
    <property type="nucleotide sequence ID" value="XM_005702687.1"/>
</dbReference>
<dbReference type="Gramene" id="EME26224">
    <property type="protein sequence ID" value="EME26224"/>
    <property type="gene ID" value="Gasu_61320"/>
</dbReference>
<dbReference type="EMBL" id="KB454573">
    <property type="protein sequence ID" value="EME26224.1"/>
    <property type="molecule type" value="Genomic_DNA"/>
</dbReference>
<sequence>MNGKSVRVELVVAQCYKHNKYLIEFGEEYDEDCHTDLSLNTSHYGCNSYTSCLSFVRLLTSCEYVLYKDIN</sequence>
<evidence type="ECO:0000313" key="1">
    <source>
        <dbReference type="EMBL" id="EME26224.1"/>
    </source>
</evidence>
<dbReference type="AlphaFoldDB" id="M2XS24"/>